<feature type="compositionally biased region" description="Polar residues" evidence="1">
    <location>
        <begin position="1"/>
        <end position="19"/>
    </location>
</feature>
<sequence length="67" mass="7467">MPGSRISRNSQDNPNCDWTQQERKGQGARSRDGLSGQKARVSSIHIVDKAISLRSRWLTSSNLPAYP</sequence>
<reference evidence="3" key="1">
    <citation type="journal article" date="2010" name="Science">
        <title>Signatures of adaptation to obligate biotrophy in the Hyaloperonospora arabidopsidis genome.</title>
        <authorList>
            <person name="Baxter L."/>
            <person name="Tripathy S."/>
            <person name="Ishaque N."/>
            <person name="Boot N."/>
            <person name="Cabral A."/>
            <person name="Kemen E."/>
            <person name="Thines M."/>
            <person name="Ah-Fong A."/>
            <person name="Anderson R."/>
            <person name="Badejoko W."/>
            <person name="Bittner-Eddy P."/>
            <person name="Boore J.L."/>
            <person name="Chibucos M.C."/>
            <person name="Coates M."/>
            <person name="Dehal P."/>
            <person name="Delehaunty K."/>
            <person name="Dong S."/>
            <person name="Downton P."/>
            <person name="Dumas B."/>
            <person name="Fabro G."/>
            <person name="Fronick C."/>
            <person name="Fuerstenberg S.I."/>
            <person name="Fulton L."/>
            <person name="Gaulin E."/>
            <person name="Govers F."/>
            <person name="Hughes L."/>
            <person name="Humphray S."/>
            <person name="Jiang R.H."/>
            <person name="Judelson H."/>
            <person name="Kamoun S."/>
            <person name="Kyung K."/>
            <person name="Meijer H."/>
            <person name="Minx P."/>
            <person name="Morris P."/>
            <person name="Nelson J."/>
            <person name="Phuntumart V."/>
            <person name="Qutob D."/>
            <person name="Rehmany A."/>
            <person name="Rougon-Cardoso A."/>
            <person name="Ryden P."/>
            <person name="Torto-Alalibo T."/>
            <person name="Studholme D."/>
            <person name="Wang Y."/>
            <person name="Win J."/>
            <person name="Wood J."/>
            <person name="Clifton S.W."/>
            <person name="Rogers J."/>
            <person name="Van den Ackerveken G."/>
            <person name="Jones J.D."/>
            <person name="McDowell J.M."/>
            <person name="Beynon J."/>
            <person name="Tyler B.M."/>
        </authorList>
    </citation>
    <scope>NUCLEOTIDE SEQUENCE [LARGE SCALE GENOMIC DNA]</scope>
    <source>
        <strain evidence="3">Emoy2</strain>
    </source>
</reference>
<accession>M4C3W1</accession>
<dbReference type="AlphaFoldDB" id="M4C3W1"/>
<feature type="region of interest" description="Disordered" evidence="1">
    <location>
        <begin position="1"/>
        <end position="40"/>
    </location>
</feature>
<dbReference type="VEuPathDB" id="FungiDB:HpaG813779"/>
<protein>
    <submittedName>
        <fullName evidence="2">Uncharacterized protein</fullName>
    </submittedName>
</protein>
<organism evidence="2 3">
    <name type="scientific">Hyaloperonospora arabidopsidis (strain Emoy2)</name>
    <name type="common">Downy mildew agent</name>
    <name type="synonym">Peronospora arabidopsidis</name>
    <dbReference type="NCBI Taxonomy" id="559515"/>
    <lineage>
        <taxon>Eukaryota</taxon>
        <taxon>Sar</taxon>
        <taxon>Stramenopiles</taxon>
        <taxon>Oomycota</taxon>
        <taxon>Peronosporomycetes</taxon>
        <taxon>Peronosporales</taxon>
        <taxon>Peronosporaceae</taxon>
        <taxon>Hyaloperonospora</taxon>
    </lineage>
</organism>
<dbReference type="HOGENOM" id="CLU_2817924_0_0_1"/>
<dbReference type="EnsemblProtists" id="HpaT813779">
    <property type="protein sequence ID" value="HpaP813779"/>
    <property type="gene ID" value="HpaG813779"/>
</dbReference>
<proteinExistence type="predicted"/>
<evidence type="ECO:0000256" key="1">
    <source>
        <dbReference type="SAM" id="MobiDB-lite"/>
    </source>
</evidence>
<evidence type="ECO:0000313" key="3">
    <source>
        <dbReference type="Proteomes" id="UP000011713"/>
    </source>
</evidence>
<dbReference type="EMBL" id="JH598182">
    <property type="status" value="NOT_ANNOTATED_CDS"/>
    <property type="molecule type" value="Genomic_DNA"/>
</dbReference>
<dbReference type="InParanoid" id="M4C3W1"/>
<dbReference type="Proteomes" id="UP000011713">
    <property type="component" value="Unassembled WGS sequence"/>
</dbReference>
<keyword evidence="3" id="KW-1185">Reference proteome</keyword>
<feature type="compositionally biased region" description="Basic and acidic residues" evidence="1">
    <location>
        <begin position="20"/>
        <end position="32"/>
    </location>
</feature>
<evidence type="ECO:0000313" key="2">
    <source>
        <dbReference type="EnsemblProtists" id="HpaP813779"/>
    </source>
</evidence>
<reference evidence="2" key="2">
    <citation type="submission" date="2015-06" db="UniProtKB">
        <authorList>
            <consortium name="EnsemblProtists"/>
        </authorList>
    </citation>
    <scope>IDENTIFICATION</scope>
    <source>
        <strain evidence="2">Emoy2</strain>
    </source>
</reference>
<name>M4C3W1_HYAAE</name>